<protein>
    <recommendedName>
        <fullName evidence="17">Regulator of telomere elongation helicase 1 homolog</fullName>
    </recommendedName>
</protein>
<feature type="region of interest" description="Disordered" evidence="18">
    <location>
        <begin position="70"/>
        <end position="95"/>
    </location>
</feature>
<dbReference type="CDD" id="cd18788">
    <property type="entry name" value="SF2_C_XPD"/>
    <property type="match status" value="1"/>
</dbReference>
<name>A0A978W5R7_ZIZJJ</name>
<keyword evidence="14" id="KW-0413">Isomerase</keyword>
<dbReference type="Pfam" id="PF23116">
    <property type="entry name" value="HHD_RTEL1"/>
    <property type="match status" value="1"/>
</dbReference>
<evidence type="ECO:0000256" key="4">
    <source>
        <dbReference type="ARBA" id="ARBA00022723"/>
    </source>
</evidence>
<evidence type="ECO:0000256" key="2">
    <source>
        <dbReference type="ARBA" id="ARBA00009146"/>
    </source>
</evidence>
<evidence type="ECO:0000256" key="9">
    <source>
        <dbReference type="ARBA" id="ARBA00022840"/>
    </source>
</evidence>
<evidence type="ECO:0000256" key="10">
    <source>
        <dbReference type="ARBA" id="ARBA00023004"/>
    </source>
</evidence>
<reference evidence="20" key="1">
    <citation type="journal article" date="2021" name="Front. Plant Sci.">
        <title>Chromosome-Scale Genome Assembly for Chinese Sour Jujube and Insights Into Its Genome Evolution and Domestication Signature.</title>
        <authorList>
            <person name="Shen L.-Y."/>
            <person name="Luo H."/>
            <person name="Wang X.-L."/>
            <person name="Wang X.-M."/>
            <person name="Qiu X.-J."/>
            <person name="Liu H."/>
            <person name="Zhou S.-S."/>
            <person name="Jia K.-H."/>
            <person name="Nie S."/>
            <person name="Bao Y.-T."/>
            <person name="Zhang R.-G."/>
            <person name="Yun Q.-Z."/>
            <person name="Chai Y.-H."/>
            <person name="Lu J.-Y."/>
            <person name="Li Y."/>
            <person name="Zhao S.-W."/>
            <person name="Mao J.-F."/>
            <person name="Jia S.-G."/>
            <person name="Mao Y.-M."/>
        </authorList>
    </citation>
    <scope>NUCLEOTIDE SEQUENCE</scope>
    <source>
        <strain evidence="20">AT0</strain>
        <tissue evidence="20">Leaf</tissue>
    </source>
</reference>
<dbReference type="InterPro" id="IPR045028">
    <property type="entry name" value="DinG/Rad3-like"/>
</dbReference>
<comment type="catalytic activity">
    <reaction evidence="16">
        <text>ATP + H2O = ADP + phosphate + H(+)</text>
        <dbReference type="Rhea" id="RHEA:13065"/>
        <dbReference type="ChEBI" id="CHEBI:15377"/>
        <dbReference type="ChEBI" id="CHEBI:15378"/>
        <dbReference type="ChEBI" id="CHEBI:30616"/>
        <dbReference type="ChEBI" id="CHEBI:43474"/>
        <dbReference type="ChEBI" id="CHEBI:456216"/>
    </reaction>
</comment>
<evidence type="ECO:0000313" key="20">
    <source>
        <dbReference type="EMBL" id="KAH7547301.1"/>
    </source>
</evidence>
<evidence type="ECO:0000256" key="17">
    <source>
        <dbReference type="ARBA" id="ARBA00073810"/>
    </source>
</evidence>
<evidence type="ECO:0000256" key="16">
    <source>
        <dbReference type="ARBA" id="ARBA00049360"/>
    </source>
</evidence>
<dbReference type="InterPro" id="IPR013020">
    <property type="entry name" value="Rad3/Chl1-like"/>
</dbReference>
<dbReference type="PANTHER" id="PTHR11472:SF34">
    <property type="entry name" value="REGULATOR OF TELOMERE ELONGATION HELICASE 1"/>
    <property type="match status" value="1"/>
</dbReference>
<evidence type="ECO:0000256" key="15">
    <source>
        <dbReference type="ARBA" id="ARBA00023242"/>
    </source>
</evidence>
<dbReference type="GO" id="GO:0010569">
    <property type="term" value="P:regulation of double-strand break repair via homologous recombination"/>
    <property type="evidence" value="ECO:0007669"/>
    <property type="project" value="TreeGrafter"/>
</dbReference>
<dbReference type="SUPFAM" id="SSF52540">
    <property type="entry name" value="P-loop containing nucleoside triphosphate hydrolases"/>
    <property type="match status" value="1"/>
</dbReference>
<evidence type="ECO:0000256" key="6">
    <source>
        <dbReference type="ARBA" id="ARBA00022763"/>
    </source>
</evidence>
<dbReference type="InterPro" id="IPR014013">
    <property type="entry name" value="Helic_SF1/SF2_ATP-bd_DinG/Rad3"/>
</dbReference>
<dbReference type="SMART" id="SM00487">
    <property type="entry name" value="DEXDc"/>
    <property type="match status" value="1"/>
</dbReference>
<keyword evidence="8" id="KW-0347">Helicase</keyword>
<dbReference type="Pfam" id="PF13307">
    <property type="entry name" value="Helicase_C_2"/>
    <property type="match status" value="1"/>
</dbReference>
<dbReference type="SMART" id="SM00488">
    <property type="entry name" value="DEXDc2"/>
    <property type="match status" value="1"/>
</dbReference>
<feature type="compositionally biased region" description="Polar residues" evidence="18">
    <location>
        <begin position="84"/>
        <end position="93"/>
    </location>
</feature>
<dbReference type="InterPro" id="IPR014001">
    <property type="entry name" value="Helicase_ATP-bd"/>
</dbReference>
<dbReference type="GO" id="GO:0051539">
    <property type="term" value="F:4 iron, 4 sulfur cluster binding"/>
    <property type="evidence" value="ECO:0007669"/>
    <property type="project" value="UniProtKB-KW"/>
</dbReference>
<dbReference type="InterPro" id="IPR010614">
    <property type="entry name" value="RAD3-like_helicase_DEAD"/>
</dbReference>
<dbReference type="NCBIfam" id="TIGR00604">
    <property type="entry name" value="rad3"/>
    <property type="match status" value="1"/>
</dbReference>
<dbReference type="PANTHER" id="PTHR11472">
    <property type="entry name" value="DNA REPAIR DEAD HELICASE RAD3/XP-D SUBFAMILY MEMBER"/>
    <property type="match status" value="1"/>
</dbReference>
<dbReference type="EMBL" id="JAEACU010000001">
    <property type="protein sequence ID" value="KAH7547301.1"/>
    <property type="molecule type" value="Genomic_DNA"/>
</dbReference>
<dbReference type="GO" id="GO:0005524">
    <property type="term" value="F:ATP binding"/>
    <property type="evidence" value="ECO:0007669"/>
    <property type="project" value="UniProtKB-KW"/>
</dbReference>
<evidence type="ECO:0000256" key="3">
    <source>
        <dbReference type="ARBA" id="ARBA00022485"/>
    </source>
</evidence>
<evidence type="ECO:0000256" key="13">
    <source>
        <dbReference type="ARBA" id="ARBA00023204"/>
    </source>
</evidence>
<dbReference type="Gene3D" id="3.40.50.300">
    <property type="entry name" value="P-loop containing nucleotide triphosphate hydrolases"/>
    <property type="match status" value="2"/>
</dbReference>
<dbReference type="InterPro" id="IPR006555">
    <property type="entry name" value="ATP-dep_Helicase_C"/>
</dbReference>
<dbReference type="GO" id="GO:0045910">
    <property type="term" value="P:negative regulation of DNA recombination"/>
    <property type="evidence" value="ECO:0007669"/>
    <property type="project" value="TreeGrafter"/>
</dbReference>
<evidence type="ECO:0000256" key="7">
    <source>
        <dbReference type="ARBA" id="ARBA00022801"/>
    </source>
</evidence>
<dbReference type="CDD" id="cd13932">
    <property type="entry name" value="HN_RTEL1"/>
    <property type="match status" value="1"/>
</dbReference>
<dbReference type="Pfam" id="PF06733">
    <property type="entry name" value="DEAD_2"/>
    <property type="match status" value="2"/>
</dbReference>
<keyword evidence="6" id="KW-0227">DNA damage</keyword>
<sequence length="1173" mass="132534">MPTYTIRGIGVDFPFEAYDCQLVYMDKVIQSLQNKCNALLESPTGTGKTLCLLCATLAWRKSLGPFSTGMSVNSSQDAGGKGDTGSQSSTTRPPTIVYASRTHSQIRQVIQELKRTSYRKDRVGLFITYINVPLLPKTVVLGSREQMCIHDEVSLLSGRAQTNACRFICRKREKTKKDENNENHRCRHFSRVSVSIQNGKIFGGTTAVRPVLMRTLIKQVVLYFAGALYCNADGGEVEKDCDVTLLLREVEKDVETSIEKEERRGGYLMNNPNLGDEPIDIEDLVNIGKRHGPCPYYVSREIHKVADILFAPYNYLIDRGNRKSLSINWKNCILIFDEAHNLESLCADAASFDLTSGLLTACISEAKSCTDLCIKRREQSNDKSRNPENFAILRALLLKLEKRIAEVTIQSKELGFSKPGPYIYELLADLNITHETASKLIDIIKDAVELLEEDNQRKVKGTICRLESISDILNLIFRDKENAHANFYRVHVQEVDASATDGLKGLLHIDIFRLYKPNAFNPNMILQGRVSRKFSWWCFNPGIAMEEFRKLDVGSIILTSGTLSPMDSFAQELKLEFPVRLENPHVISANQIWAGVLPTGPSGGSFNSSYRSRDSLEYKQELGNAIVNFARIVPDGLLVFFPSYYLLDQCIGCWKNVSAGNSTTIWERICKHKKPVVEPRQSSLFPLSIEDYMTKLKDTSTSGAVFFAVCRGKVSEGLDFADHAGRAVVITGLPYATMTDPKVRLKREYLDQQAISQRELCKSEVLTGEDWYSQQASRAVNQAIGRVIRHRHDYGAIIFCDERFTHSNRQSQISRWIQPHIQCYSKFGDVVYTLTRFFRDGETRGPTKLKLLESEKLGKSVVNEQIEEAPLDDMPSFLGSSASAQRSTSELKTEQPLDKFYLEKFLPLTRRMGQDCTVKPPSSQHEVSRGDIFNQFGEVLPANRSSFTSYKDQSTKLNYSNELLFNEKKSLVSERKAMQFQNCRITDLSCNSMMDVKPSNQLMAPCSVKKRRLNTEHEKHTKNEHLSHAKNFGLNGLTNISNSMVCENPHESNSGSSQSGEDMALMNKDSRTLTKRETEILDQKNKVVQSSSADEETKGSEFLVQVEGKLSASEYKEFVNSMKALKSKAMKISEVLQTIARLFSSPERLSLFKRFKDFIPAKYHAMYEQYFGN</sequence>
<evidence type="ECO:0000256" key="18">
    <source>
        <dbReference type="SAM" id="MobiDB-lite"/>
    </source>
</evidence>
<accession>A0A978W5R7</accession>
<keyword evidence="11" id="KW-0411">Iron-sulfur</keyword>
<keyword evidence="7" id="KW-0378">Hydrolase</keyword>
<comment type="caution">
    <text evidence="20">The sequence shown here is derived from an EMBL/GenBank/DDBJ whole genome shotgun (WGS) entry which is preliminary data.</text>
</comment>
<feature type="domain" description="Helicase ATP-binding" evidence="19">
    <location>
        <begin position="7"/>
        <end position="388"/>
    </location>
</feature>
<organism evidence="20 21">
    <name type="scientific">Ziziphus jujuba var. spinosa</name>
    <dbReference type="NCBI Taxonomy" id="714518"/>
    <lineage>
        <taxon>Eukaryota</taxon>
        <taxon>Viridiplantae</taxon>
        <taxon>Streptophyta</taxon>
        <taxon>Embryophyta</taxon>
        <taxon>Tracheophyta</taxon>
        <taxon>Spermatophyta</taxon>
        <taxon>Magnoliopsida</taxon>
        <taxon>eudicotyledons</taxon>
        <taxon>Gunneridae</taxon>
        <taxon>Pentapetalae</taxon>
        <taxon>rosids</taxon>
        <taxon>fabids</taxon>
        <taxon>Rosales</taxon>
        <taxon>Rhamnaceae</taxon>
        <taxon>Paliureae</taxon>
        <taxon>Ziziphus</taxon>
    </lineage>
</organism>
<dbReference type="InterPro" id="IPR027417">
    <property type="entry name" value="P-loop_NTPase"/>
</dbReference>
<comment type="similarity">
    <text evidence="2">Belongs to the helicase family. RAD3/XPD subfamily.</text>
</comment>
<dbReference type="GO" id="GO:1904430">
    <property type="term" value="P:negative regulation of t-circle formation"/>
    <property type="evidence" value="ECO:0007669"/>
    <property type="project" value="TreeGrafter"/>
</dbReference>
<keyword evidence="5" id="KW-0547">Nucleotide-binding</keyword>
<dbReference type="Gene3D" id="1.20.1160.20">
    <property type="match status" value="1"/>
</dbReference>
<evidence type="ECO:0000313" key="21">
    <source>
        <dbReference type="Proteomes" id="UP000813462"/>
    </source>
</evidence>
<dbReference type="InterPro" id="IPR049909">
    <property type="entry name" value="Rtel1_HHD"/>
</dbReference>
<comment type="subcellular location">
    <subcellularLocation>
        <location evidence="1">Nucleus</location>
    </subcellularLocation>
</comment>
<evidence type="ECO:0000256" key="5">
    <source>
        <dbReference type="ARBA" id="ARBA00022741"/>
    </source>
</evidence>
<dbReference type="GO" id="GO:0016818">
    <property type="term" value="F:hydrolase activity, acting on acid anhydrides, in phosphorus-containing anhydrides"/>
    <property type="evidence" value="ECO:0007669"/>
    <property type="project" value="InterPro"/>
</dbReference>
<evidence type="ECO:0000256" key="14">
    <source>
        <dbReference type="ARBA" id="ARBA00023235"/>
    </source>
</evidence>
<dbReference type="Proteomes" id="UP000813462">
    <property type="component" value="Unassembled WGS sequence"/>
</dbReference>
<evidence type="ECO:0000256" key="8">
    <source>
        <dbReference type="ARBA" id="ARBA00022806"/>
    </source>
</evidence>
<gene>
    <name evidence="20" type="ORF">FEM48_Zijuj01G0295200</name>
</gene>
<dbReference type="FunFam" id="3.40.50.300:FF:000431">
    <property type="entry name" value="Regulator of telomere elongation helicase 1"/>
    <property type="match status" value="1"/>
</dbReference>
<dbReference type="AlphaFoldDB" id="A0A978W5R7"/>
<keyword evidence="15" id="KW-0539">Nucleus</keyword>
<dbReference type="InterPro" id="IPR006554">
    <property type="entry name" value="Helicase-like_DEXD_c2"/>
</dbReference>
<evidence type="ECO:0000256" key="12">
    <source>
        <dbReference type="ARBA" id="ARBA00023125"/>
    </source>
</evidence>
<keyword evidence="4" id="KW-0479">Metal-binding</keyword>
<dbReference type="Pfam" id="PF23109">
    <property type="entry name" value="ARCH_RTEL1"/>
    <property type="match status" value="1"/>
</dbReference>
<dbReference type="PROSITE" id="PS51193">
    <property type="entry name" value="HELICASE_ATP_BIND_2"/>
    <property type="match status" value="1"/>
</dbReference>
<keyword evidence="3" id="KW-0004">4Fe-4S</keyword>
<dbReference type="GO" id="GO:0003677">
    <property type="term" value="F:DNA binding"/>
    <property type="evidence" value="ECO:0007669"/>
    <property type="project" value="UniProtKB-KW"/>
</dbReference>
<dbReference type="GO" id="GO:0046872">
    <property type="term" value="F:metal ion binding"/>
    <property type="evidence" value="ECO:0007669"/>
    <property type="project" value="UniProtKB-KW"/>
</dbReference>
<keyword evidence="12" id="KW-0238">DNA-binding</keyword>
<dbReference type="GO" id="GO:0070182">
    <property type="term" value="F:DNA polymerase binding"/>
    <property type="evidence" value="ECO:0007669"/>
    <property type="project" value="TreeGrafter"/>
</dbReference>
<dbReference type="GO" id="GO:0005634">
    <property type="term" value="C:nucleus"/>
    <property type="evidence" value="ECO:0007669"/>
    <property type="project" value="UniProtKB-SubCell"/>
</dbReference>
<keyword evidence="9" id="KW-0067">ATP-binding</keyword>
<keyword evidence="10" id="KW-0408">Iron</keyword>
<keyword evidence="13" id="KW-0234">DNA repair</keyword>
<evidence type="ECO:0000256" key="1">
    <source>
        <dbReference type="ARBA" id="ARBA00004123"/>
    </source>
</evidence>
<proteinExistence type="inferred from homology"/>
<dbReference type="GO" id="GO:0003678">
    <property type="term" value="F:DNA helicase activity"/>
    <property type="evidence" value="ECO:0007669"/>
    <property type="project" value="InterPro"/>
</dbReference>
<evidence type="ECO:0000259" key="19">
    <source>
        <dbReference type="PROSITE" id="PS51193"/>
    </source>
</evidence>
<dbReference type="InterPro" id="IPR057498">
    <property type="entry name" value="Rtel1_ARCH"/>
</dbReference>
<dbReference type="GO" id="GO:0006281">
    <property type="term" value="P:DNA repair"/>
    <property type="evidence" value="ECO:0007669"/>
    <property type="project" value="UniProtKB-KW"/>
</dbReference>
<dbReference type="GO" id="GO:0090657">
    <property type="term" value="P:telomeric loop disassembly"/>
    <property type="evidence" value="ECO:0007669"/>
    <property type="project" value="TreeGrafter"/>
</dbReference>
<evidence type="ECO:0000256" key="11">
    <source>
        <dbReference type="ARBA" id="ARBA00023014"/>
    </source>
</evidence>
<dbReference type="SMART" id="SM00491">
    <property type="entry name" value="HELICc2"/>
    <property type="match status" value="1"/>
</dbReference>